<evidence type="ECO:0008006" key="3">
    <source>
        <dbReference type="Google" id="ProtNLM"/>
    </source>
</evidence>
<dbReference type="EMBL" id="HBIZ01026120">
    <property type="protein sequence ID" value="CAE0763937.1"/>
    <property type="molecule type" value="Transcribed_RNA"/>
</dbReference>
<protein>
    <recommendedName>
        <fullName evidence="3">Integrase zinc-binding domain-containing protein</fullName>
    </recommendedName>
</protein>
<feature type="compositionally biased region" description="Low complexity" evidence="1">
    <location>
        <begin position="1"/>
        <end position="15"/>
    </location>
</feature>
<accession>A0A7S4BF11</accession>
<evidence type="ECO:0000313" key="2">
    <source>
        <dbReference type="EMBL" id="CAE0763937.1"/>
    </source>
</evidence>
<gene>
    <name evidence="2" type="ORF">PCAR00345_LOCUS16549</name>
</gene>
<name>A0A7S4BF11_CHRCT</name>
<organism evidence="2">
    <name type="scientific">Chrysotila carterae</name>
    <name type="common">Marine alga</name>
    <name type="synonym">Syracosphaera carterae</name>
    <dbReference type="NCBI Taxonomy" id="13221"/>
    <lineage>
        <taxon>Eukaryota</taxon>
        <taxon>Haptista</taxon>
        <taxon>Haptophyta</taxon>
        <taxon>Prymnesiophyceae</taxon>
        <taxon>Isochrysidales</taxon>
        <taxon>Isochrysidaceae</taxon>
        <taxon>Chrysotila</taxon>
    </lineage>
</organism>
<evidence type="ECO:0000256" key="1">
    <source>
        <dbReference type="SAM" id="MobiDB-lite"/>
    </source>
</evidence>
<reference evidence="2" key="1">
    <citation type="submission" date="2021-01" db="EMBL/GenBank/DDBJ databases">
        <authorList>
            <person name="Corre E."/>
            <person name="Pelletier E."/>
            <person name="Niang G."/>
            <person name="Scheremetjew M."/>
            <person name="Finn R."/>
            <person name="Kale V."/>
            <person name="Holt S."/>
            <person name="Cochrane G."/>
            <person name="Meng A."/>
            <person name="Brown T."/>
            <person name="Cohen L."/>
        </authorList>
    </citation>
    <scope>NUCLEOTIDE SEQUENCE</scope>
    <source>
        <strain evidence="2">CCMP645</strain>
    </source>
</reference>
<dbReference type="AlphaFoldDB" id="A0A7S4BF11"/>
<sequence>MADPAAAAAPASDPAPADPPDAEAAAAARSEHRLLFQRKLSEMLQGKSGMNTTLVMEVIRLVLTQWESRSGAEWKELYGTRPWKWRKKYRLVSVAGREVLAYASGGDAGSDAGLDSLSLVTTDERIFDDIYPIHVEGGHRKARTFYMAVHNRFGGGVPRWVCDLLCETCPLCVQKLTRKASSAGHKPIITKGFGSRGQIDLIDLQSCPERG</sequence>
<feature type="region of interest" description="Disordered" evidence="1">
    <location>
        <begin position="1"/>
        <end position="28"/>
    </location>
</feature>
<proteinExistence type="predicted"/>